<keyword evidence="6" id="KW-1185">Reference proteome</keyword>
<comment type="caution">
    <text evidence="5">The sequence shown here is derived from an EMBL/GenBank/DDBJ whole genome shotgun (WGS) entry which is preliminary data.</text>
</comment>
<evidence type="ECO:0000313" key="5">
    <source>
        <dbReference type="EMBL" id="GFG90528.1"/>
    </source>
</evidence>
<dbReference type="AlphaFoldDB" id="A0A7I9YPH8"/>
<dbReference type="Gene3D" id="1.10.630.10">
    <property type="entry name" value="Cytochrome P450"/>
    <property type="match status" value="1"/>
</dbReference>
<dbReference type="PRINTS" id="PR00385">
    <property type="entry name" value="P450"/>
</dbReference>
<evidence type="ECO:0000313" key="6">
    <source>
        <dbReference type="Proteomes" id="UP000465360"/>
    </source>
</evidence>
<dbReference type="InterPro" id="IPR036396">
    <property type="entry name" value="Cyt_P450_sf"/>
</dbReference>
<dbReference type="Pfam" id="PF00067">
    <property type="entry name" value="p450"/>
    <property type="match status" value="1"/>
</dbReference>
<name>A0A7I9YPH8_MYCBU</name>
<dbReference type="GO" id="GO:0004497">
    <property type="term" value="F:monooxygenase activity"/>
    <property type="evidence" value="ECO:0007669"/>
    <property type="project" value="UniProtKB-KW"/>
</dbReference>
<gene>
    <name evidence="5" type="ORF">MBOU_25700</name>
</gene>
<accession>A0A7I9YPH8</accession>
<keyword evidence="3 4" id="KW-0479">Metal-binding</keyword>
<organism evidence="5 6">
    <name type="scientific">Mycobacterium bourgelatii</name>
    <dbReference type="NCBI Taxonomy" id="1273442"/>
    <lineage>
        <taxon>Bacteria</taxon>
        <taxon>Bacillati</taxon>
        <taxon>Actinomycetota</taxon>
        <taxon>Actinomycetes</taxon>
        <taxon>Mycobacteriales</taxon>
        <taxon>Mycobacteriaceae</taxon>
        <taxon>Mycobacterium</taxon>
    </lineage>
</organism>
<dbReference type="GO" id="GO:0020037">
    <property type="term" value="F:heme binding"/>
    <property type="evidence" value="ECO:0007669"/>
    <property type="project" value="InterPro"/>
</dbReference>
<evidence type="ECO:0000256" key="1">
    <source>
        <dbReference type="ARBA" id="ARBA00001971"/>
    </source>
</evidence>
<evidence type="ECO:0000256" key="4">
    <source>
        <dbReference type="RuleBase" id="RU000461"/>
    </source>
</evidence>
<dbReference type="EMBL" id="BLKZ01000001">
    <property type="protein sequence ID" value="GFG90528.1"/>
    <property type="molecule type" value="Genomic_DNA"/>
</dbReference>
<proteinExistence type="inferred from homology"/>
<comment type="cofactor">
    <cofactor evidence="1 3">
        <name>heme</name>
        <dbReference type="ChEBI" id="CHEBI:30413"/>
    </cofactor>
</comment>
<dbReference type="InterPro" id="IPR017972">
    <property type="entry name" value="Cyt_P450_CS"/>
</dbReference>
<keyword evidence="4" id="KW-0560">Oxidoreductase</keyword>
<dbReference type="PANTHER" id="PTHR24305:SF166">
    <property type="entry name" value="CYTOCHROME P450 12A4, MITOCHONDRIAL-RELATED"/>
    <property type="match status" value="1"/>
</dbReference>
<dbReference type="PANTHER" id="PTHR24305">
    <property type="entry name" value="CYTOCHROME P450"/>
    <property type="match status" value="1"/>
</dbReference>
<evidence type="ECO:0000256" key="2">
    <source>
        <dbReference type="ARBA" id="ARBA00010617"/>
    </source>
</evidence>
<keyword evidence="3 4" id="KW-0408">Iron</keyword>
<dbReference type="GO" id="GO:0016705">
    <property type="term" value="F:oxidoreductase activity, acting on paired donors, with incorporation or reduction of molecular oxygen"/>
    <property type="evidence" value="ECO:0007669"/>
    <property type="project" value="InterPro"/>
</dbReference>
<dbReference type="InterPro" id="IPR050121">
    <property type="entry name" value="Cytochrome_P450_monoxygenase"/>
</dbReference>
<dbReference type="InterPro" id="IPR002401">
    <property type="entry name" value="Cyt_P450_E_grp-I"/>
</dbReference>
<keyword evidence="4" id="KW-0503">Monooxygenase</keyword>
<keyword evidence="3 4" id="KW-0349">Heme</keyword>
<protein>
    <recommendedName>
        <fullName evidence="7">Cytochrome P450</fullName>
    </recommendedName>
</protein>
<comment type="similarity">
    <text evidence="2 4">Belongs to the cytochrome P450 family.</text>
</comment>
<dbReference type="InterPro" id="IPR001128">
    <property type="entry name" value="Cyt_P450"/>
</dbReference>
<evidence type="ECO:0008006" key="7">
    <source>
        <dbReference type="Google" id="ProtNLM"/>
    </source>
</evidence>
<reference evidence="5 6" key="1">
    <citation type="journal article" date="2019" name="Emerg. Microbes Infect.">
        <title>Comprehensive subspecies identification of 175 nontuberculous mycobacteria species based on 7547 genomic profiles.</title>
        <authorList>
            <person name="Matsumoto Y."/>
            <person name="Kinjo T."/>
            <person name="Motooka D."/>
            <person name="Nabeya D."/>
            <person name="Jung N."/>
            <person name="Uechi K."/>
            <person name="Horii T."/>
            <person name="Iida T."/>
            <person name="Fujita J."/>
            <person name="Nakamura S."/>
        </authorList>
    </citation>
    <scope>NUCLEOTIDE SEQUENCE [LARGE SCALE GENOMIC DNA]</scope>
    <source>
        <strain evidence="5 6">JCM 30725</strain>
    </source>
</reference>
<evidence type="ECO:0000256" key="3">
    <source>
        <dbReference type="PIRSR" id="PIRSR602401-1"/>
    </source>
</evidence>
<dbReference type="PRINTS" id="PR00463">
    <property type="entry name" value="EP450I"/>
</dbReference>
<dbReference type="PROSITE" id="PS00086">
    <property type="entry name" value="CYTOCHROME_P450"/>
    <property type="match status" value="1"/>
</dbReference>
<dbReference type="GO" id="GO:0005506">
    <property type="term" value="F:iron ion binding"/>
    <property type="evidence" value="ECO:0007669"/>
    <property type="project" value="InterPro"/>
</dbReference>
<sequence length="288" mass="32738">MLRVIFGSQDGSLNELRRIVPPLVSMGSTLAVLPVPRSVRRRIKGRYTPWGRFLEQRDAYHELIRRLVEMRKADPDFDSRDDILTSLLKSRYEDGSAMSVKEIADEVLTLLAAGHETTAATLAWTFERITRHPDVLAAVTEEAFTDGNEYRRAVIAETQRARPVIALVARKVHAETFQLGEWSIPRGTTIMIALSELHNREQEYPDPQRFVPERFIERPLPPYAWLPFGGGSRRCLGSVFATLEMEVVLRTVLRHFSVEPTTAADERLQCRGVAVTPKDGARILVHRR</sequence>
<feature type="binding site" description="axial binding residue" evidence="3">
    <location>
        <position position="235"/>
    </location>
    <ligand>
        <name>heme</name>
        <dbReference type="ChEBI" id="CHEBI:30413"/>
    </ligand>
    <ligandPart>
        <name>Fe</name>
        <dbReference type="ChEBI" id="CHEBI:18248"/>
    </ligandPart>
</feature>
<dbReference type="SUPFAM" id="SSF48264">
    <property type="entry name" value="Cytochrome P450"/>
    <property type="match status" value="1"/>
</dbReference>
<dbReference type="Proteomes" id="UP000465360">
    <property type="component" value="Unassembled WGS sequence"/>
</dbReference>